<dbReference type="Proteomes" id="UP000683000">
    <property type="component" value="Unassembled WGS sequence"/>
</dbReference>
<gene>
    <name evidence="1" type="ORF">JVT61DRAFT_12339</name>
</gene>
<dbReference type="EMBL" id="JAGFBS010000055">
    <property type="protein sequence ID" value="KAG6370191.1"/>
    <property type="molecule type" value="Genomic_DNA"/>
</dbReference>
<sequence length="630" mass="69911">MLLWFVKIVPASSAKFITGMWNKAGLRASTIEGLPGRVRVLAPNPKTLLGSAPLSHFDCIRSFTRVPAEETLLHTIFGGSRTIPAWCTVTKRGRYKGDLGYVITSNQESGLLDVLVAPRDLKPLPRHLNDKMIGEDLHARRLFSQESYKCVESAPTRGRPTFIFQRRQYVSGLLLLQLPETQVRVLLTPSPHQIALHARSGINSPFVDDARSRYHQMFWKPSDRVVLNDISHFQLRAKLVSIDLENNSAVVESIVEMEQLVVPISALARRFGAIRPFPGILQNRRGSLLNCRFVTALGLLSPCYHGRYPFSDVPATRNSSLLFSQFGDAIVVVRGRWLGKRGIVGAVDLDKKILEVNAWADGERFFVPITHVAHESQVSERDETERYVGKEVLVIKNHYKGWRGTLRNVSQNKCVVAPGNAACITLDKNDFVVKGCNTTLGGLLLTHSRLLHVVAAFRRAEILATRQKTPPLSPPDASSIAAGSLTDAWTLDPDDSVRSPPLTKLDFMLYPEVQAALQTHHVVFKIEDAWRAGYVKRCCRTDIPDPLQSASGGPVPSSHLAISLTSRGAGGKKLFENIHEKYLAPYPPSQGRRYCMVIKAREEGQGETVATEAEIAWDRVIEVEVAISSC</sequence>
<evidence type="ECO:0000313" key="1">
    <source>
        <dbReference type="EMBL" id="KAG6370191.1"/>
    </source>
</evidence>
<reference evidence="1" key="1">
    <citation type="submission" date="2021-03" db="EMBL/GenBank/DDBJ databases">
        <title>Evolutionary innovations through gain and loss of genes in the ectomycorrhizal Boletales.</title>
        <authorList>
            <person name="Wu G."/>
            <person name="Miyauchi S."/>
            <person name="Morin E."/>
            <person name="Yang Z.-L."/>
            <person name="Xu J."/>
            <person name="Martin F.M."/>
        </authorList>
    </citation>
    <scope>NUCLEOTIDE SEQUENCE</scope>
    <source>
        <strain evidence="1">BR01</strain>
    </source>
</reference>
<accession>A0A8I3A430</accession>
<comment type="caution">
    <text evidence="1">The sequence shown here is derived from an EMBL/GenBank/DDBJ whole genome shotgun (WGS) entry which is preliminary data.</text>
</comment>
<protein>
    <submittedName>
        <fullName evidence="1">Uncharacterized protein</fullName>
    </submittedName>
</protein>
<dbReference type="AlphaFoldDB" id="A0A8I3A430"/>
<dbReference type="OrthoDB" id="2683074at2759"/>
<name>A0A8I3A430_9AGAM</name>
<evidence type="ECO:0000313" key="2">
    <source>
        <dbReference type="Proteomes" id="UP000683000"/>
    </source>
</evidence>
<organism evidence="1 2">
    <name type="scientific">Boletus reticuloceps</name>
    <dbReference type="NCBI Taxonomy" id="495285"/>
    <lineage>
        <taxon>Eukaryota</taxon>
        <taxon>Fungi</taxon>
        <taxon>Dikarya</taxon>
        <taxon>Basidiomycota</taxon>
        <taxon>Agaricomycotina</taxon>
        <taxon>Agaricomycetes</taxon>
        <taxon>Agaricomycetidae</taxon>
        <taxon>Boletales</taxon>
        <taxon>Boletineae</taxon>
        <taxon>Boletaceae</taxon>
        <taxon>Boletoideae</taxon>
        <taxon>Boletus</taxon>
    </lineage>
</organism>
<proteinExistence type="predicted"/>
<keyword evidence="2" id="KW-1185">Reference proteome</keyword>